<proteinExistence type="predicted"/>
<evidence type="ECO:0000313" key="1">
    <source>
        <dbReference type="EMBL" id="CUP56820.1"/>
    </source>
</evidence>
<evidence type="ECO:0000313" key="2">
    <source>
        <dbReference type="EMBL" id="CUQ39461.1"/>
    </source>
</evidence>
<gene>
    <name evidence="1" type="ORF">ERS852494_02567</name>
    <name evidence="2" type="ORF">ERS852558_03021</name>
</gene>
<dbReference type="EMBL" id="CZBL01000013">
    <property type="protein sequence ID" value="CUQ39461.1"/>
    <property type="molecule type" value="Genomic_DNA"/>
</dbReference>
<dbReference type="AlphaFoldDB" id="A0A174PDA6"/>
<protein>
    <submittedName>
        <fullName evidence="1">Uncharacterized protein</fullName>
    </submittedName>
</protein>
<dbReference type="EMBL" id="CZAI01000005">
    <property type="protein sequence ID" value="CUP56820.1"/>
    <property type="molecule type" value="Genomic_DNA"/>
</dbReference>
<sequence>MYRPCQDWPQDIGTSSDKHLHSKHISYIVYMFSLRNHQELTTVNQQAIISKQIS</sequence>
<evidence type="ECO:0000313" key="4">
    <source>
        <dbReference type="Proteomes" id="UP000095725"/>
    </source>
</evidence>
<accession>A0A174PDA6</accession>
<evidence type="ECO:0000313" key="3">
    <source>
        <dbReference type="Proteomes" id="UP000095657"/>
    </source>
</evidence>
<name>A0A174PDA6_9BACE</name>
<reference evidence="3 4" key="1">
    <citation type="submission" date="2015-09" db="EMBL/GenBank/DDBJ databases">
        <authorList>
            <consortium name="Pathogen Informatics"/>
        </authorList>
    </citation>
    <scope>NUCLEOTIDE SEQUENCE [LARGE SCALE GENOMIC DNA]</scope>
    <source>
        <strain evidence="1 3">2789STDY5834880</strain>
        <strain evidence="2 4">2789STDY5834946</strain>
    </source>
</reference>
<dbReference type="Proteomes" id="UP000095657">
    <property type="component" value="Unassembled WGS sequence"/>
</dbReference>
<organism evidence="1 3">
    <name type="scientific">Bacteroides caccae</name>
    <dbReference type="NCBI Taxonomy" id="47678"/>
    <lineage>
        <taxon>Bacteria</taxon>
        <taxon>Pseudomonadati</taxon>
        <taxon>Bacteroidota</taxon>
        <taxon>Bacteroidia</taxon>
        <taxon>Bacteroidales</taxon>
        <taxon>Bacteroidaceae</taxon>
        <taxon>Bacteroides</taxon>
    </lineage>
</organism>
<dbReference type="Proteomes" id="UP000095725">
    <property type="component" value="Unassembled WGS sequence"/>
</dbReference>